<feature type="domain" description="DNA replication/recombination mediator RecO N-terminal" evidence="5">
    <location>
        <begin position="1"/>
        <end position="68"/>
    </location>
</feature>
<dbReference type="InterPro" id="IPR037278">
    <property type="entry name" value="ARFGAP/RecO"/>
</dbReference>
<dbReference type="GO" id="GO:0043590">
    <property type="term" value="C:bacterial nucleoid"/>
    <property type="evidence" value="ECO:0007669"/>
    <property type="project" value="TreeGrafter"/>
</dbReference>
<evidence type="ECO:0000256" key="2">
    <source>
        <dbReference type="ARBA" id="ARBA00023172"/>
    </source>
</evidence>
<comment type="similarity">
    <text evidence="4">Belongs to the RecO family.</text>
</comment>
<reference evidence="6" key="1">
    <citation type="submission" date="2020-10" db="EMBL/GenBank/DDBJ databases">
        <authorList>
            <person name="Gilroy R."/>
        </authorList>
    </citation>
    <scope>NUCLEOTIDE SEQUENCE</scope>
    <source>
        <strain evidence="6">B1-16210</strain>
    </source>
</reference>
<dbReference type="SUPFAM" id="SSF57863">
    <property type="entry name" value="ArfGap/RecO-like zinc finger"/>
    <property type="match status" value="1"/>
</dbReference>
<dbReference type="Proteomes" id="UP000721442">
    <property type="component" value="Unassembled WGS sequence"/>
</dbReference>
<evidence type="ECO:0000259" key="5">
    <source>
        <dbReference type="Pfam" id="PF11967"/>
    </source>
</evidence>
<dbReference type="GO" id="GO:0006310">
    <property type="term" value="P:DNA recombination"/>
    <property type="evidence" value="ECO:0007669"/>
    <property type="project" value="UniProtKB-UniRule"/>
</dbReference>
<gene>
    <name evidence="4 6" type="primary">recO</name>
    <name evidence="6" type="ORF">IAC77_01165</name>
</gene>
<dbReference type="HAMAP" id="MF_00201">
    <property type="entry name" value="RecO"/>
    <property type="match status" value="1"/>
</dbReference>
<dbReference type="Gene3D" id="1.20.1440.120">
    <property type="entry name" value="Recombination protein O, C-terminal domain"/>
    <property type="match status" value="1"/>
</dbReference>
<dbReference type="InterPro" id="IPR042242">
    <property type="entry name" value="RecO_C"/>
</dbReference>
<dbReference type="Pfam" id="PF11967">
    <property type="entry name" value="RecO_N"/>
    <property type="match status" value="1"/>
</dbReference>
<organism evidence="6 7">
    <name type="scientific">Candidatus Enterousia excrementavium</name>
    <dbReference type="NCBI Taxonomy" id="2840789"/>
    <lineage>
        <taxon>Bacteria</taxon>
        <taxon>Pseudomonadati</taxon>
        <taxon>Pseudomonadota</taxon>
        <taxon>Alphaproteobacteria</taxon>
        <taxon>Candidatus Enterousia</taxon>
    </lineage>
</organism>
<dbReference type="AlphaFoldDB" id="A0A940DEM6"/>
<sequence>MKLESDGILIDLRPFGERDMVARIFTADFGVLCGMMRGAQIARTNKPLVGQFGGAVWNARLDSQLGTFHWESEKNLATGLMMRRDTLEYMNCAFALLVALVPEREQYGVLYDETISLMQNLNRDSSSGDAYLHWEMALLRELGYALDLSACSGCGVREKLMYLSPRTGRAVCASCGAPYADKLYKLPLDLSVTRRFLERVCFAQGIELPVARRMLKIG</sequence>
<evidence type="ECO:0000256" key="1">
    <source>
        <dbReference type="ARBA" id="ARBA00022763"/>
    </source>
</evidence>
<keyword evidence="2 4" id="KW-0233">DNA recombination</keyword>
<dbReference type="GO" id="GO:0006302">
    <property type="term" value="P:double-strand break repair"/>
    <property type="evidence" value="ECO:0007669"/>
    <property type="project" value="TreeGrafter"/>
</dbReference>
<evidence type="ECO:0000256" key="3">
    <source>
        <dbReference type="ARBA" id="ARBA00023204"/>
    </source>
</evidence>
<evidence type="ECO:0000256" key="4">
    <source>
        <dbReference type="HAMAP-Rule" id="MF_00201"/>
    </source>
</evidence>
<dbReference type="NCBIfam" id="TIGR00613">
    <property type="entry name" value="reco"/>
    <property type="match status" value="1"/>
</dbReference>
<dbReference type="InterPro" id="IPR003717">
    <property type="entry name" value="RecO"/>
</dbReference>
<evidence type="ECO:0000313" key="6">
    <source>
        <dbReference type="EMBL" id="MBO8407053.1"/>
    </source>
</evidence>
<dbReference type="PANTHER" id="PTHR33991:SF1">
    <property type="entry name" value="DNA REPAIR PROTEIN RECO"/>
    <property type="match status" value="1"/>
</dbReference>
<comment type="caution">
    <text evidence="6">The sequence shown here is derived from an EMBL/GenBank/DDBJ whole genome shotgun (WGS) entry which is preliminary data.</text>
</comment>
<reference evidence="6" key="2">
    <citation type="journal article" date="2021" name="PeerJ">
        <title>Extensive microbial diversity within the chicken gut microbiome revealed by metagenomics and culture.</title>
        <authorList>
            <person name="Gilroy R."/>
            <person name="Ravi A."/>
            <person name="Getino M."/>
            <person name="Pursley I."/>
            <person name="Horton D.L."/>
            <person name="Alikhan N.F."/>
            <person name="Baker D."/>
            <person name="Gharbi K."/>
            <person name="Hall N."/>
            <person name="Watson M."/>
            <person name="Adriaenssens E.M."/>
            <person name="Foster-Nyarko E."/>
            <person name="Jarju S."/>
            <person name="Secka A."/>
            <person name="Antonio M."/>
            <person name="Oren A."/>
            <person name="Chaudhuri R.R."/>
            <person name="La Ragione R."/>
            <person name="Hildebrand F."/>
            <person name="Pallen M.J."/>
        </authorList>
    </citation>
    <scope>NUCLEOTIDE SEQUENCE</scope>
    <source>
        <strain evidence="6">B1-16210</strain>
    </source>
</reference>
<name>A0A940DEM6_9PROT</name>
<dbReference type="PANTHER" id="PTHR33991">
    <property type="entry name" value="DNA REPAIR PROTEIN RECO"/>
    <property type="match status" value="1"/>
</dbReference>
<dbReference type="Pfam" id="PF02565">
    <property type="entry name" value="RecO_C"/>
    <property type="match status" value="1"/>
</dbReference>
<dbReference type="InterPro" id="IPR022572">
    <property type="entry name" value="DNA_rep/recomb_RecO_N"/>
</dbReference>
<protein>
    <recommendedName>
        <fullName evidence="4">DNA repair protein RecO</fullName>
    </recommendedName>
    <alternativeName>
        <fullName evidence="4">Recombination protein O</fullName>
    </alternativeName>
</protein>
<keyword evidence="3 4" id="KW-0234">DNA repair</keyword>
<accession>A0A940DEM6</accession>
<dbReference type="EMBL" id="JADINE010000017">
    <property type="protein sequence ID" value="MBO8407053.1"/>
    <property type="molecule type" value="Genomic_DNA"/>
</dbReference>
<evidence type="ECO:0000313" key="7">
    <source>
        <dbReference type="Proteomes" id="UP000721442"/>
    </source>
</evidence>
<keyword evidence="1 4" id="KW-0227">DNA damage</keyword>
<comment type="function">
    <text evidence="4">Involved in DNA repair and RecF pathway recombination.</text>
</comment>
<proteinExistence type="inferred from homology"/>